<feature type="region of interest" description="Disordered" evidence="1">
    <location>
        <begin position="1136"/>
        <end position="1174"/>
    </location>
</feature>
<feature type="region of interest" description="Disordered" evidence="1">
    <location>
        <begin position="333"/>
        <end position="361"/>
    </location>
</feature>
<geneLocation type="plasmid" evidence="2 3">
    <name>pOSC7112.01</name>
</geneLocation>
<name>K9VSW6_9CYAN</name>
<evidence type="ECO:0000313" key="2">
    <source>
        <dbReference type="EMBL" id="AFZ10572.1"/>
    </source>
</evidence>
<keyword evidence="3" id="KW-1185">Reference proteome</keyword>
<organism evidence="2 3">
    <name type="scientific">Phormidium nigroviride PCC 7112</name>
    <dbReference type="NCBI Taxonomy" id="179408"/>
    <lineage>
        <taxon>Bacteria</taxon>
        <taxon>Bacillati</taxon>
        <taxon>Cyanobacteriota</taxon>
        <taxon>Cyanophyceae</taxon>
        <taxon>Oscillatoriophycideae</taxon>
        <taxon>Oscillatoriales</taxon>
        <taxon>Oscillatoriaceae</taxon>
        <taxon>Phormidium</taxon>
    </lineage>
</organism>
<evidence type="ECO:0000313" key="3">
    <source>
        <dbReference type="Proteomes" id="UP000010478"/>
    </source>
</evidence>
<feature type="region of interest" description="Disordered" evidence="1">
    <location>
        <begin position="1273"/>
        <end position="1294"/>
    </location>
</feature>
<accession>K9VSW6</accession>
<protein>
    <submittedName>
        <fullName evidence="2">Uncharacterized protein</fullName>
    </submittedName>
</protein>
<dbReference type="RefSeq" id="WP_015211744.1">
    <property type="nucleotide sequence ID" value="NC_019763.1"/>
</dbReference>
<proteinExistence type="predicted"/>
<sequence>MVATVCTEQGLKIPVFDAAYTDAKGRNAGKFFNNPEILRHSILQAMFQPDELKTLMIVKLDKSNPDPSQLRASIHDPEDGIKRRMIFQSGNSYYFGDETLAKKIGDLFVTEKDTACRYGSLLVSTCMSGVSECDNLRVKIVDFTDPQYAKYRTGDCHGAISSELLKSIGGEKNRASQFRFAWLRSWNSENTESSPQVSFLAKGTLRPDDNLLGSLADSEGNKPQLILDRSSIKGINKKQLKELIPCGDYELPKAILGNRKNSQIGITQTSWQSTGVWFDEEAQRQDLVPTTKAEAQRLAALQRDPMKLRQAMIEDHDKREAFLARLNERKLKEQQEKLSTTSNDEINGDSEENTEDKKRERQDIQMLKADKFGLMIGSPEFTNMAERWLASKWRNLATRGALSMTSAMALPCEDLPKGTVCANHLEEGECVQGRFPILNKDGLRIYQNVHAKNLENIPEETRAVMSKIKGVIWFNPKDLEKFHQGDFDGDEPFGIESQKIPQIAKQILPAQDGLFDFGEVVQAEKVPYTKARYREDDPEVREGKVKAGQRKFTTLEQIGVASSQNEVGIVALAIGKVAAALPNPGEDEKLFLKQQKRFIAALSIMEQYEVDYQKNSLRGKDAKEVKEKTNLNPDTLLEKVDEWCDKHKSCTYFFQYKGDERLYKQFPMPADFPNPVYVLAKEAVNPYWEQTRLIQRNRDEFQHILPPIPAHLIVSKDNRQQLDAAGIEYEKEGKELHVSYEYKNALVERGIQYRHSKENDLHWEENELQWAKDLVQRFQEDKSIIYDRTGSDIKARKEEMGKLYDSYRAEIDEIWETPERKTRAAHALFQATHTSDNLSKHRTICQKVAEDLEITFSLQEDYELVHEALPRDVYVLQVPFQKVKTKDGRTIDLPNQWKDALDSKGIEYEATAHPELPLVEFAFKNLPQSMVAKLDGKYGDNSNDHIDTDSLKVTNYSGNETRLLIVPPVDCRWIESQDKAGRGALVYKLFMDEISDALSNYRVNQIEVVNVKHPDNDYSEEDFSKSKWKDRKVTLQVGTINLPPTHEKYYRFQGTPIIQLDAKNLGTFSPESPKFPPGTTFEATLSPDKSGRSVMLKVDRESIRLPEIQLPSIDSPEVSQTSDLAKPAGNAIRSAIRPNGIAQNSSTYQPPKFQQEPASKPETAVNNGKGDTTNAKAENWRLSLQDTLFSVVSETYKQRRSQLHLPSDSTQHFKFGDNQWTAYVQPNGDCFVRNESKRTVFKANVHTGEVQIPLTEQAAARFQEMIVEREKDLAQSRTTLMPATESKPRELEMV</sequence>
<dbReference type="EMBL" id="CP003615">
    <property type="protein sequence ID" value="AFZ10572.1"/>
    <property type="molecule type" value="Genomic_DNA"/>
</dbReference>
<gene>
    <name evidence="2" type="ORF">Osc7112_6422</name>
</gene>
<evidence type="ECO:0000256" key="1">
    <source>
        <dbReference type="SAM" id="MobiDB-lite"/>
    </source>
</evidence>
<dbReference type="Proteomes" id="UP000010478">
    <property type="component" value="Plasmid pOSC7112.01"/>
</dbReference>
<dbReference type="HOGENOM" id="CLU_269151_0_0_3"/>
<feature type="compositionally biased region" description="Polar residues" evidence="1">
    <location>
        <begin position="1164"/>
        <end position="1174"/>
    </location>
</feature>
<keyword evidence="2" id="KW-0614">Plasmid</keyword>
<reference evidence="2 3" key="1">
    <citation type="submission" date="2012-05" db="EMBL/GenBank/DDBJ databases">
        <title>Finished plasmid 1 of genome of Oscillatoria sp. PCC 7112.</title>
        <authorList>
            <consortium name="US DOE Joint Genome Institute"/>
            <person name="Gugger M."/>
            <person name="Coursin T."/>
            <person name="Rippka R."/>
            <person name="Tandeau De Marsac N."/>
            <person name="Huntemann M."/>
            <person name="Wei C.-L."/>
            <person name="Han J."/>
            <person name="Detter J.C."/>
            <person name="Han C."/>
            <person name="Tapia R."/>
            <person name="Davenport K."/>
            <person name="Daligault H."/>
            <person name="Erkkila T."/>
            <person name="Gu W."/>
            <person name="Munk A.C.C."/>
            <person name="Teshima H."/>
            <person name="Xu Y."/>
            <person name="Chain P."/>
            <person name="Chen A."/>
            <person name="Krypides N."/>
            <person name="Mavromatis K."/>
            <person name="Markowitz V."/>
            <person name="Szeto E."/>
            <person name="Ivanova N."/>
            <person name="Mikhailova N."/>
            <person name="Ovchinnikova G."/>
            <person name="Pagani I."/>
            <person name="Pati A."/>
            <person name="Goodwin L."/>
            <person name="Peters L."/>
            <person name="Pitluck S."/>
            <person name="Woyke T."/>
            <person name="Kerfeld C."/>
        </authorList>
    </citation>
    <scope>NUCLEOTIDE SEQUENCE [LARGE SCALE GENOMIC DNA]</scope>
    <source>
        <strain evidence="2 3">PCC 7112</strain>
        <plasmid evidence="2 3">pOSC7112.01</plasmid>
    </source>
</reference>
<dbReference type="KEGG" id="oni:Osc7112_6422"/>